<reference evidence="6 7" key="1">
    <citation type="submission" date="2018-11" db="EMBL/GenBank/DDBJ databases">
        <title>Genome sequence of Saitozyma podzolica DSM 27192.</title>
        <authorList>
            <person name="Aliyu H."/>
            <person name="Gorte O."/>
            <person name="Ochsenreither K."/>
        </authorList>
    </citation>
    <scope>NUCLEOTIDE SEQUENCE [LARGE SCALE GENOMIC DNA]</scope>
    <source>
        <strain evidence="6 7">DSM 27192</strain>
    </source>
</reference>
<feature type="compositionally biased region" description="Pro residues" evidence="3">
    <location>
        <begin position="210"/>
        <end position="232"/>
    </location>
</feature>
<dbReference type="SMART" id="SM00297">
    <property type="entry name" value="BROMO"/>
    <property type="match status" value="2"/>
</dbReference>
<dbReference type="GO" id="GO:0000785">
    <property type="term" value="C:chromatin"/>
    <property type="evidence" value="ECO:0007669"/>
    <property type="project" value="TreeGrafter"/>
</dbReference>
<evidence type="ECO:0000259" key="4">
    <source>
        <dbReference type="PROSITE" id="PS50014"/>
    </source>
</evidence>
<dbReference type="OrthoDB" id="784962at2759"/>
<feature type="compositionally biased region" description="Polar residues" evidence="3">
    <location>
        <begin position="196"/>
        <end position="207"/>
    </location>
</feature>
<dbReference type="InterPro" id="IPR001487">
    <property type="entry name" value="Bromodomain"/>
</dbReference>
<dbReference type="Gene3D" id="1.20.920.10">
    <property type="entry name" value="Bromodomain-like"/>
    <property type="match status" value="2"/>
</dbReference>
<evidence type="ECO:0000256" key="3">
    <source>
        <dbReference type="SAM" id="MobiDB-lite"/>
    </source>
</evidence>
<evidence type="ECO:0000256" key="1">
    <source>
        <dbReference type="ARBA" id="ARBA00023117"/>
    </source>
</evidence>
<feature type="compositionally biased region" description="Basic and acidic residues" evidence="3">
    <location>
        <begin position="567"/>
        <end position="581"/>
    </location>
</feature>
<dbReference type="CDD" id="cd04369">
    <property type="entry name" value="Bromodomain"/>
    <property type="match status" value="1"/>
</dbReference>
<dbReference type="STRING" id="1890683.A0A427YHN7"/>
<feature type="compositionally biased region" description="Acidic residues" evidence="3">
    <location>
        <begin position="947"/>
        <end position="961"/>
    </location>
</feature>
<gene>
    <name evidence="6" type="ORF">EHS25_001223</name>
</gene>
<feature type="compositionally biased region" description="Basic and acidic residues" evidence="3">
    <location>
        <begin position="920"/>
        <end position="934"/>
    </location>
</feature>
<dbReference type="AlphaFoldDB" id="A0A427YHN7"/>
<feature type="domain" description="NET" evidence="5">
    <location>
        <begin position="818"/>
        <end position="897"/>
    </location>
</feature>
<dbReference type="PANTHER" id="PTHR22880:SF225">
    <property type="entry name" value="BROMODOMAIN-CONTAINING PROTEIN BET-1-RELATED"/>
    <property type="match status" value="1"/>
</dbReference>
<feature type="region of interest" description="Disordered" evidence="3">
    <location>
        <begin position="1"/>
        <end position="277"/>
    </location>
</feature>
<feature type="compositionally biased region" description="Polar residues" evidence="3">
    <location>
        <begin position="786"/>
        <end position="797"/>
    </location>
</feature>
<dbReference type="EMBL" id="RSCD01000010">
    <property type="protein sequence ID" value="RSH90618.1"/>
    <property type="molecule type" value="Genomic_DNA"/>
</dbReference>
<feature type="domain" description="Bromo" evidence="4">
    <location>
        <begin position="619"/>
        <end position="691"/>
    </location>
</feature>
<feature type="region of interest" description="Disordered" evidence="3">
    <location>
        <begin position="759"/>
        <end position="833"/>
    </location>
</feature>
<dbReference type="Gene3D" id="1.20.1270.220">
    <property type="match status" value="1"/>
</dbReference>
<dbReference type="PRINTS" id="PR00503">
    <property type="entry name" value="BROMODOMAIN"/>
</dbReference>
<feature type="compositionally biased region" description="Acidic residues" evidence="3">
    <location>
        <begin position="717"/>
        <end position="737"/>
    </location>
</feature>
<feature type="compositionally biased region" description="Low complexity" evidence="3">
    <location>
        <begin position="106"/>
        <end position="121"/>
    </location>
</feature>
<organism evidence="6 7">
    <name type="scientific">Saitozyma podzolica</name>
    <dbReference type="NCBI Taxonomy" id="1890683"/>
    <lineage>
        <taxon>Eukaryota</taxon>
        <taxon>Fungi</taxon>
        <taxon>Dikarya</taxon>
        <taxon>Basidiomycota</taxon>
        <taxon>Agaricomycotina</taxon>
        <taxon>Tremellomycetes</taxon>
        <taxon>Tremellales</taxon>
        <taxon>Trimorphomycetaceae</taxon>
        <taxon>Saitozyma</taxon>
    </lineage>
</organism>
<feature type="region of interest" description="Disordered" evidence="3">
    <location>
        <begin position="711"/>
        <end position="739"/>
    </location>
</feature>
<name>A0A427YHN7_9TREE</name>
<proteinExistence type="predicted"/>
<dbReference type="GO" id="GO:0006338">
    <property type="term" value="P:chromatin remodeling"/>
    <property type="evidence" value="ECO:0007669"/>
    <property type="project" value="TreeGrafter"/>
</dbReference>
<feature type="compositionally biased region" description="Low complexity" evidence="3">
    <location>
        <begin position="770"/>
        <end position="783"/>
    </location>
</feature>
<dbReference type="InterPro" id="IPR036427">
    <property type="entry name" value="Bromodomain-like_sf"/>
</dbReference>
<feature type="compositionally biased region" description="Polar residues" evidence="3">
    <location>
        <begin position="935"/>
        <end position="946"/>
    </location>
</feature>
<dbReference type="Pfam" id="PF00439">
    <property type="entry name" value="Bromodomain"/>
    <property type="match status" value="2"/>
</dbReference>
<evidence type="ECO:0000259" key="5">
    <source>
        <dbReference type="PROSITE" id="PS51525"/>
    </source>
</evidence>
<feature type="compositionally biased region" description="Polar residues" evidence="3">
    <location>
        <begin position="68"/>
        <end position="79"/>
    </location>
</feature>
<keyword evidence="7" id="KW-1185">Reference proteome</keyword>
<feature type="region of interest" description="Disordered" evidence="3">
    <location>
        <begin position="889"/>
        <end position="961"/>
    </location>
</feature>
<dbReference type="Pfam" id="PF17035">
    <property type="entry name" value="BET"/>
    <property type="match status" value="1"/>
</dbReference>
<feature type="compositionally biased region" description="Low complexity" evidence="3">
    <location>
        <begin position="534"/>
        <end position="552"/>
    </location>
</feature>
<dbReference type="PANTHER" id="PTHR22880">
    <property type="entry name" value="FALZ-RELATED BROMODOMAIN-CONTAINING PROTEINS"/>
    <property type="match status" value="1"/>
</dbReference>
<evidence type="ECO:0000313" key="6">
    <source>
        <dbReference type="EMBL" id="RSH90618.1"/>
    </source>
</evidence>
<evidence type="ECO:0008006" key="8">
    <source>
        <dbReference type="Google" id="ProtNLM"/>
    </source>
</evidence>
<dbReference type="SUPFAM" id="SSF47370">
    <property type="entry name" value="Bromodomain"/>
    <property type="match status" value="2"/>
</dbReference>
<keyword evidence="1 2" id="KW-0103">Bromodomain</keyword>
<protein>
    <recommendedName>
        <fullName evidence="8">Bromodomain-containing factor 1</fullName>
    </recommendedName>
</protein>
<feature type="region of interest" description="Disordered" evidence="3">
    <location>
        <begin position="534"/>
        <end position="602"/>
    </location>
</feature>
<accession>A0A427YHN7</accession>
<comment type="caution">
    <text evidence="6">The sequence shown here is derived from an EMBL/GenBank/DDBJ whole genome shotgun (WGS) entry which is preliminary data.</text>
</comment>
<sequence>MSDPISLETSTSAERTAQPSATPLPEPLPTSTGPAEPEVSPPKPLLNPLQSDGPPPSSTIVEPPRSPNPQNLAIDTRGNNVEMDIPSGPGSAVGPPEDVPVPSAIEPSASVPAAADEAAPVPSAPEPVSREDSQPPLPKDAPVPPSPSAADEPPPVLPPDAIPPAVPTPTVITLEDGTSAPGTPSAFAGVPAAESTFLQPAAQSLLSEQPPAPSVSPSPAPPAIAPEVPAPVAPIEQPTSAPITPAVESAPITPAIGTPAIETPAPAQAEAEPSSEGMDIDAIGEEEEVIPEPVAQLESTPTISLKRSGDELEGGEAKRVKEDAPAVPFADGTPVPPPAFGSTPAVQAPAVVPDDTSVAAPSNLPAAVPGPADVAPVAPVAPVATVPINYVPPPPRPGGPTTPLTITQHKHILGAVRSLKKAKEAAPFLAPVDPVLFNIPHYPTIVTKPMDLGTVEKKLVVSDPRGPPKDKSKMKNWDFSVGTYASVSDVTADVRQIWENTRMFNGPDHLVSLGANKLEQMYESALNKIPAEPAVASPAPISSPAAAGPSNAHPRRASISQPPVIRRISESTDSRPKREIHPPPPKDLSYADGAGRKPKRRNDPQLQWAMKQLKTLESKHFDTFSPFLYPVEQIIAAIPDYATVIKNPIDLNHIKNRLANGDYDEAVQVNKDMKLLVSNAVKFNPPEDAVCLAAKQVQQLWDEVWKNLPPKELPREESEDPLAEEFVVEEEESDGEDNGTIALLQKQIADLQKRIDEIRAKGKNRRGSKAKAAPAKPKAAPAPRKQSVSKPSPSVNGNGHAKKPRKSKDVSYRDEDDGEESEEETTNLTLTQKQELAEKIQVADGDTLTKAIEIIQQSTNLGANEEIELDIDSLPPATVVKLYNLVCRGGRKPGRPKGQTAVGQGKKPGRKGTGGVSKRSMNEQEEAARIKRMEQQLQNFNNQPTYEETDESSEEEESDEE</sequence>
<dbReference type="PROSITE" id="PS51525">
    <property type="entry name" value="NET"/>
    <property type="match status" value="1"/>
</dbReference>
<feature type="compositionally biased region" description="Low complexity" evidence="3">
    <location>
        <begin position="258"/>
        <end position="276"/>
    </location>
</feature>
<feature type="domain" description="Bromo" evidence="4">
    <location>
        <begin position="420"/>
        <end position="512"/>
    </location>
</feature>
<evidence type="ECO:0000256" key="2">
    <source>
        <dbReference type="PROSITE-ProRule" id="PRU00035"/>
    </source>
</evidence>
<dbReference type="PRINTS" id="PR01217">
    <property type="entry name" value="PRICHEXTENSN"/>
</dbReference>
<feature type="compositionally biased region" description="Polar residues" evidence="3">
    <location>
        <begin position="7"/>
        <end position="21"/>
    </location>
</feature>
<dbReference type="InterPro" id="IPR050935">
    <property type="entry name" value="Bromo_chromatin_reader"/>
</dbReference>
<dbReference type="PROSITE" id="PS50014">
    <property type="entry name" value="BROMODOMAIN_2"/>
    <property type="match status" value="2"/>
</dbReference>
<dbReference type="GO" id="GO:0005634">
    <property type="term" value="C:nucleus"/>
    <property type="evidence" value="ECO:0007669"/>
    <property type="project" value="TreeGrafter"/>
</dbReference>
<dbReference type="InterPro" id="IPR038336">
    <property type="entry name" value="NET_sf"/>
</dbReference>
<dbReference type="GO" id="GO:0006355">
    <property type="term" value="P:regulation of DNA-templated transcription"/>
    <property type="evidence" value="ECO:0007669"/>
    <property type="project" value="TreeGrafter"/>
</dbReference>
<feature type="compositionally biased region" description="Pro residues" evidence="3">
    <location>
        <begin position="135"/>
        <end position="167"/>
    </location>
</feature>
<dbReference type="Proteomes" id="UP000279259">
    <property type="component" value="Unassembled WGS sequence"/>
</dbReference>
<evidence type="ECO:0000313" key="7">
    <source>
        <dbReference type="Proteomes" id="UP000279259"/>
    </source>
</evidence>
<feature type="compositionally biased region" description="Acidic residues" evidence="3">
    <location>
        <begin position="814"/>
        <end position="825"/>
    </location>
</feature>
<dbReference type="InterPro" id="IPR027353">
    <property type="entry name" value="NET_dom"/>
</dbReference>